<dbReference type="EMBL" id="FWXY01000018">
    <property type="protein sequence ID" value="SMC98102.1"/>
    <property type="molecule type" value="Genomic_DNA"/>
</dbReference>
<name>A0A1W2DM31_9BACT</name>
<protein>
    <submittedName>
        <fullName evidence="1">Uncharacterized protein</fullName>
    </submittedName>
</protein>
<proteinExistence type="predicted"/>
<dbReference type="AlphaFoldDB" id="A0A1W2DM31"/>
<evidence type="ECO:0000313" key="2">
    <source>
        <dbReference type="Proteomes" id="UP000192418"/>
    </source>
</evidence>
<reference evidence="1 2" key="1">
    <citation type="submission" date="2017-04" db="EMBL/GenBank/DDBJ databases">
        <authorList>
            <person name="Afonso C.L."/>
            <person name="Miller P.J."/>
            <person name="Scott M.A."/>
            <person name="Spackman E."/>
            <person name="Goraichik I."/>
            <person name="Dimitrov K.M."/>
            <person name="Suarez D.L."/>
            <person name="Swayne D.E."/>
        </authorList>
    </citation>
    <scope>NUCLEOTIDE SEQUENCE [LARGE SCALE GENOMIC DNA]</scope>
    <source>
        <strain evidence="1 2">DSM 3385</strain>
    </source>
</reference>
<organism evidence="1 2">
    <name type="scientific">Desulfocicer vacuolatum DSM 3385</name>
    <dbReference type="NCBI Taxonomy" id="1121400"/>
    <lineage>
        <taxon>Bacteria</taxon>
        <taxon>Pseudomonadati</taxon>
        <taxon>Thermodesulfobacteriota</taxon>
        <taxon>Desulfobacteria</taxon>
        <taxon>Desulfobacterales</taxon>
        <taxon>Desulfobacteraceae</taxon>
        <taxon>Desulfocicer</taxon>
    </lineage>
</organism>
<dbReference type="Proteomes" id="UP000192418">
    <property type="component" value="Unassembled WGS sequence"/>
</dbReference>
<sequence>MNSHPPKTKHYPLRHEYETPQLIQPLCIGIFFTTASNCSTDGWWHLFFKNQRFYRINSEQKVRYAPCHATLPLGWRAIYLHGNPPFMDQCRGRGGVQSLAWYSGWLRRIPFGSSGIVPCGTMISLPWTMGVSEKQIRQIPIFLSTKSFFMDCVCPTVSLEQFHSSKSFQWIL</sequence>
<accession>A0A1W2DM31</accession>
<keyword evidence="2" id="KW-1185">Reference proteome</keyword>
<gene>
    <name evidence="1" type="ORF">SAMN02746065_11874</name>
</gene>
<evidence type="ECO:0000313" key="1">
    <source>
        <dbReference type="EMBL" id="SMC98102.1"/>
    </source>
</evidence>